<dbReference type="AlphaFoldDB" id="A0AAE1FDT2"/>
<dbReference type="Pfam" id="PF12463">
    <property type="entry name" value="DUF3689"/>
    <property type="match status" value="2"/>
</dbReference>
<dbReference type="PANTHER" id="PTHR31743:SF1">
    <property type="entry name" value="SHORT TRANSIENT RECEPTOR POTENTIAL CHANNEL 4-ASSOCIATED PROTEIN"/>
    <property type="match status" value="1"/>
</dbReference>
<evidence type="ECO:0008006" key="4">
    <source>
        <dbReference type="Google" id="ProtNLM"/>
    </source>
</evidence>
<reference evidence="2" key="1">
    <citation type="submission" date="2023-10" db="EMBL/GenBank/DDBJ databases">
        <title>Genome assemblies of two species of porcelain crab, Petrolisthes cinctipes and Petrolisthes manimaculis (Anomura: Porcellanidae).</title>
        <authorList>
            <person name="Angst P."/>
        </authorList>
    </citation>
    <scope>NUCLEOTIDE SEQUENCE</scope>
    <source>
        <strain evidence="2">PB745_01</strain>
        <tissue evidence="2">Gill</tissue>
    </source>
</reference>
<dbReference type="GO" id="GO:0006511">
    <property type="term" value="P:ubiquitin-dependent protein catabolic process"/>
    <property type="evidence" value="ECO:0007669"/>
    <property type="project" value="InterPro"/>
</dbReference>
<organism evidence="2 3">
    <name type="scientific">Petrolisthes cinctipes</name>
    <name type="common">Flat porcelain crab</name>
    <dbReference type="NCBI Taxonomy" id="88211"/>
    <lineage>
        <taxon>Eukaryota</taxon>
        <taxon>Metazoa</taxon>
        <taxon>Ecdysozoa</taxon>
        <taxon>Arthropoda</taxon>
        <taxon>Crustacea</taxon>
        <taxon>Multicrustacea</taxon>
        <taxon>Malacostraca</taxon>
        <taxon>Eumalacostraca</taxon>
        <taxon>Eucarida</taxon>
        <taxon>Decapoda</taxon>
        <taxon>Pleocyemata</taxon>
        <taxon>Anomura</taxon>
        <taxon>Galatheoidea</taxon>
        <taxon>Porcellanidae</taxon>
        <taxon>Petrolisthes</taxon>
    </lineage>
</organism>
<protein>
    <recommendedName>
        <fullName evidence="4">Short transient receptor potential channel 4-associated protein</fullName>
    </recommendedName>
</protein>
<dbReference type="EMBL" id="JAWQEG010002500">
    <property type="protein sequence ID" value="KAK3871535.1"/>
    <property type="molecule type" value="Genomic_DNA"/>
</dbReference>
<sequence length="852" mass="95740">MSSRYLVKKRYKNLSKYRFYKKELSGHDTNMMFMVPEDGLNCMPNMEVMRALRTLEGALQGFDIQKSSVIAQLKVLLRHLQAGQDESLGDASMMADALSLIHKHNGVKTLMSLLMVGSAGLWGHCCGQKSCSRNHSVGRVHATTLDVLRRLATVDMSMGVQLGESDEVLQILFSHMLSPDTYTKAITLVENLLIFRKATLQLNTIPGLDRLIGQLEGEYLANFCSILAITISDLDVYENKTLLYEQSKLRSNIKSLSPLRDINQEFILKIPHFLSRLVDFATKLPYEPRYQGLTMEVDHWMQLIEDSMTEVLRNHQSSLASTTNQNLAELISQSQSQSHDRIESLTTPMLQRVETVYVLGLLLLGKQRREVQAQLATLCLIPRLSDLFDLFIWKCETFQDRVRVPGHLSSCECSPEVALKIQFLRLVHSFCDQSEYRYLMLTPDEYQEVRNIHSSFGPEENANNPPATCTTPPLPVITPRPAISPIPATTPPPATITPPPADHALLIKPPNDNNNAHTSQSNNSPLPGEIKESKGKSKMAGGWLGEGGGGQSTIQDYPAEQMCAGSEGLLLKIVKALKKETTGSTFRFWFSRAIESYLRSANPYADQVFLLKRGLLKHLAGSLLQCDSGPSQKEVLQSTFDLLGELLKFNDEAYAQLDYFIATEMEEKKLFSLVTKNLVDSNMLVRSLVLSHDCFARGSGVTRGGRAGTEFVARSRTLRHVATFHQRLNFLVQLIKTISVDTLTQENVSCLNTSLVILMLAHKHSELPLYLEALRSHVEPHLLTNLRALLRFWQTHYLHNKDKDCNTLQRSSGIAFDFWRETVATLVAENKLSPDCIYHYLSPEDLSLSRTS</sequence>
<evidence type="ECO:0000313" key="2">
    <source>
        <dbReference type="EMBL" id="KAK3871535.1"/>
    </source>
</evidence>
<name>A0AAE1FDT2_PETCI</name>
<gene>
    <name evidence="2" type="ORF">Pcinc_023339</name>
</gene>
<comment type="caution">
    <text evidence="2">The sequence shown here is derived from an EMBL/GenBank/DDBJ whole genome shotgun (WGS) entry which is preliminary data.</text>
</comment>
<accession>A0AAE1FDT2</accession>
<feature type="region of interest" description="Disordered" evidence="1">
    <location>
        <begin position="507"/>
        <end position="552"/>
    </location>
</feature>
<dbReference type="GO" id="GO:0019902">
    <property type="term" value="F:phosphatase binding"/>
    <property type="evidence" value="ECO:0007669"/>
    <property type="project" value="TreeGrafter"/>
</dbReference>
<dbReference type="InterPro" id="IPR022162">
    <property type="entry name" value="TRPC4AP"/>
</dbReference>
<dbReference type="Proteomes" id="UP001286313">
    <property type="component" value="Unassembled WGS sequence"/>
</dbReference>
<dbReference type="PANTHER" id="PTHR31743">
    <property type="entry name" value="TRANSIENT RECEPTOR POTENTIAL CHANNEL 4-ASSOCIATED PROTEIN TCPC4AP"/>
    <property type="match status" value="1"/>
</dbReference>
<proteinExistence type="predicted"/>
<keyword evidence="3" id="KW-1185">Reference proteome</keyword>
<evidence type="ECO:0000256" key="1">
    <source>
        <dbReference type="SAM" id="MobiDB-lite"/>
    </source>
</evidence>
<evidence type="ECO:0000313" key="3">
    <source>
        <dbReference type="Proteomes" id="UP001286313"/>
    </source>
</evidence>
<feature type="compositionally biased region" description="Polar residues" evidence="1">
    <location>
        <begin position="511"/>
        <end position="525"/>
    </location>
</feature>
<dbReference type="GO" id="GO:0031464">
    <property type="term" value="C:Cul4A-RING E3 ubiquitin ligase complex"/>
    <property type="evidence" value="ECO:0007669"/>
    <property type="project" value="InterPro"/>
</dbReference>
<feature type="compositionally biased region" description="Gly residues" evidence="1">
    <location>
        <begin position="542"/>
        <end position="551"/>
    </location>
</feature>